<protein>
    <submittedName>
        <fullName evidence="2">Uncharacterized protein</fullName>
    </submittedName>
</protein>
<name>A0A0K1R9N7_9CORY</name>
<evidence type="ECO:0000313" key="2">
    <source>
        <dbReference type="EMBL" id="AKV57906.1"/>
    </source>
</evidence>
<dbReference type="EMBL" id="CP012342">
    <property type="protein sequence ID" value="AKV57906.1"/>
    <property type="molecule type" value="Genomic_DNA"/>
</dbReference>
<feature type="transmembrane region" description="Helical" evidence="1">
    <location>
        <begin position="626"/>
        <end position="647"/>
    </location>
</feature>
<dbReference type="AlphaFoldDB" id="A0A0K1R9N7"/>
<gene>
    <name evidence="2" type="ORF">AK829_00530</name>
</gene>
<accession>A0A0K1R9N7</accession>
<dbReference type="Proteomes" id="UP000060016">
    <property type="component" value="Chromosome"/>
</dbReference>
<proteinExistence type="predicted"/>
<organism evidence="2 3">
    <name type="scientific">Corynebacterium riegelii</name>
    <dbReference type="NCBI Taxonomy" id="156976"/>
    <lineage>
        <taxon>Bacteria</taxon>
        <taxon>Bacillati</taxon>
        <taxon>Actinomycetota</taxon>
        <taxon>Actinomycetes</taxon>
        <taxon>Mycobacteriales</taxon>
        <taxon>Corynebacteriaceae</taxon>
        <taxon>Corynebacterium</taxon>
    </lineage>
</organism>
<evidence type="ECO:0000313" key="3">
    <source>
        <dbReference type="Proteomes" id="UP000060016"/>
    </source>
</evidence>
<dbReference type="RefSeq" id="WP_052203326.1">
    <property type="nucleotide sequence ID" value="NZ_CP012342.1"/>
</dbReference>
<evidence type="ECO:0000256" key="1">
    <source>
        <dbReference type="SAM" id="Phobius"/>
    </source>
</evidence>
<keyword evidence="1" id="KW-0472">Membrane</keyword>
<keyword evidence="1" id="KW-1133">Transmembrane helix</keyword>
<dbReference type="KEGG" id="crie:AK829_00530"/>
<reference evidence="2 3" key="1">
    <citation type="submission" date="2015-08" db="EMBL/GenBank/DDBJ databases">
        <authorList>
            <person name="Babu N.S."/>
            <person name="Beckwith C.J."/>
            <person name="Beseler K.G."/>
            <person name="Brison A."/>
            <person name="Carone J.V."/>
            <person name="Caskin T.P."/>
            <person name="Diamond M."/>
            <person name="Durham M.E."/>
            <person name="Foxe J.M."/>
            <person name="Go M."/>
            <person name="Henderson B.A."/>
            <person name="Jones I.B."/>
            <person name="McGettigan J.A."/>
            <person name="Micheletti S.J."/>
            <person name="Nasrallah M.E."/>
            <person name="Ortiz D."/>
            <person name="Piller C.R."/>
            <person name="Privatt S.R."/>
            <person name="Schneider S.L."/>
            <person name="Sharp S."/>
            <person name="Smith T.C."/>
            <person name="Stanton J.D."/>
            <person name="Ullery H.E."/>
            <person name="Wilson R.J."/>
            <person name="Serrano M.G."/>
            <person name="Buck G."/>
            <person name="Lee V."/>
            <person name="Wang Y."/>
            <person name="Carvalho R."/>
            <person name="Voegtly L."/>
            <person name="Shi R."/>
            <person name="Duckworth R."/>
            <person name="Johnson A."/>
            <person name="Loviza R."/>
            <person name="Walstead R."/>
            <person name="Shah Z."/>
            <person name="Kiflezghi M."/>
            <person name="Wade K."/>
            <person name="Ball S.L."/>
            <person name="Bradley K.W."/>
            <person name="Asai D.J."/>
            <person name="Bowman C.A."/>
            <person name="Russell D.A."/>
            <person name="Pope W.H."/>
            <person name="Jacobs-Sera D."/>
            <person name="Hendrix R.W."/>
            <person name="Hatfull G.F."/>
        </authorList>
    </citation>
    <scope>NUCLEOTIDE SEQUENCE [LARGE SCALE GENOMIC DNA]</scope>
    <source>
        <strain evidence="2 3">PUDD_83A45</strain>
    </source>
</reference>
<keyword evidence="1" id="KW-0812">Transmembrane</keyword>
<sequence length="656" mass="73578">MQLHSSNGIGHDFYVPEDFKAPILPEWRLAFFSIIMPIPRAAGLAEYGEPFDFATAEGWRYGRDKGVRTVENPQWDPELGVFRKPEPRYGYYGDPIIEGGRPFYNDARTRFVDPMDKATGAASVDVDVELASNWSHSERKEVMWHEDAIKLAEQRAEQRITPEKVRKVAIADAGWDPAISAHHFVFEPVRNETFYELVNYDEQRPWEDQIRGERNSHGTATLRLLSAEVMQFHDLNLTDVAPDEPQPAHVVSDFLILNVAAENISNATLGFLSATLHTPRNSSQFYEHDDFYEESPPQLYALTKFTNLAVARIDAALGRDRSMRIGSGGSLVPTTAPVGLREETFTLPAPQRVAFAIPNPARPNSVNKTLGEGNNGSVPDDIEAPLVLRDDTESTWAWHEQWAWQILTGADSYPESVPAQTPAALRRFLAAKLSSWTVFTSDNGVGMVRTKSASREGMRYWSMAGSRFVDLVMLQMRAQAGEAHLRKSLKVVGEKSAAKSGTAEKDMHHRELRADLERLEKLQLDHIEIRDKLWFRSVPGRDIDTRVLKGLQEATNFDQLRDDFDSKVKSRQNVIRTQFEQLSGAIADEESKRAEAMNLVLGFVAAAIGAPDWADAAGWTGPWGNLGMAAIIFVLMFAVVWVVQRLFAWKRGGSAR</sequence>
<dbReference type="PATRIC" id="fig|156976.3.peg.98"/>
<keyword evidence="3" id="KW-1185">Reference proteome</keyword>